<dbReference type="AlphaFoldDB" id="A0A101NRX1"/>
<evidence type="ECO:0000313" key="8">
    <source>
        <dbReference type="Proteomes" id="UP000053127"/>
    </source>
</evidence>
<evidence type="ECO:0000313" key="7">
    <source>
        <dbReference type="EMBL" id="KUM98052.1"/>
    </source>
</evidence>
<dbReference type="CDD" id="cd00568">
    <property type="entry name" value="TPP_enzymes"/>
    <property type="match status" value="1"/>
</dbReference>
<keyword evidence="8" id="KW-1185">Reference proteome</keyword>
<protein>
    <recommendedName>
        <fullName evidence="9">Acetolactate synthase</fullName>
    </recommendedName>
</protein>
<dbReference type="Pfam" id="PF02776">
    <property type="entry name" value="TPP_enzyme_N"/>
    <property type="match status" value="1"/>
</dbReference>
<dbReference type="STRING" id="67386.AQI95_41425"/>
<sequence length="573" mass="60178">MPDQVSGARRLVAALAEMEIGVVFGVPGDTGIALYDELAAATDVIRHVLARDERHAAYMADGYARSTGRLAACEASSGAGAVYLASGLAEAYASSVPVLVITTDIHKRSRRSGAVTEIDQTALFSGVTKWSKTVEDADEIADSVAEAAIRATSGRPGPVALVFPENVLSAKTSSAPLPPRAATVRLQAPDEAVGAAGRILASASQPAILAGGGVHMSGAWPELLALTEHAAIPVATSIHGKGALPEAHALSLGVAGGNGCRGYANDYLADCDVTLIVGSRANATDTNGFTAPPRDGSCQVVHIDIDPSRAGRNFPRGLALVGDAAGTLRALREVLPAASPTVAAERKRWIGRRREEWRAQEAAQKRASLEEGVLDPREVVQCLHDVFGGDAWVVADPGTPTPNLAAYWESTGCAWRVMIPRGIGPMGFAIPAAIGVSVAHPGERVLCVTTESSLAMGVADWETAQRLALPITYVVLDNTSMAWIKMLQHLYMEKRYFGVEPGPVEPVLLARGMGLDGVRAADLAQLRKLAKESLHAAGPRVIHVRIPEHLVSPPPVASWRAALEDGAKERPVY</sequence>
<dbReference type="GO" id="GO:0005948">
    <property type="term" value="C:acetolactate synthase complex"/>
    <property type="evidence" value="ECO:0007669"/>
    <property type="project" value="TreeGrafter"/>
</dbReference>
<dbReference type="Pfam" id="PF02775">
    <property type="entry name" value="TPP_enzyme_C"/>
    <property type="match status" value="1"/>
</dbReference>
<dbReference type="Gene3D" id="3.40.50.970">
    <property type="match status" value="2"/>
</dbReference>
<feature type="domain" description="Thiamine pyrophosphate enzyme N-terminal TPP-binding" evidence="6">
    <location>
        <begin position="7"/>
        <end position="123"/>
    </location>
</feature>
<feature type="domain" description="Thiamine pyrophosphate enzyme central" evidence="4">
    <location>
        <begin position="196"/>
        <end position="331"/>
    </location>
</feature>
<dbReference type="InterPro" id="IPR045229">
    <property type="entry name" value="TPP_enz"/>
</dbReference>
<dbReference type="GO" id="GO:0003984">
    <property type="term" value="F:acetolactate synthase activity"/>
    <property type="evidence" value="ECO:0007669"/>
    <property type="project" value="TreeGrafter"/>
</dbReference>
<dbReference type="GO" id="GO:0009099">
    <property type="term" value="P:L-valine biosynthetic process"/>
    <property type="evidence" value="ECO:0007669"/>
    <property type="project" value="TreeGrafter"/>
</dbReference>
<dbReference type="GO" id="GO:0030976">
    <property type="term" value="F:thiamine pyrophosphate binding"/>
    <property type="evidence" value="ECO:0007669"/>
    <property type="project" value="InterPro"/>
</dbReference>
<dbReference type="InterPro" id="IPR029035">
    <property type="entry name" value="DHS-like_NAD/FAD-binding_dom"/>
</dbReference>
<feature type="domain" description="Thiamine pyrophosphate enzyme TPP-binding" evidence="5">
    <location>
        <begin position="405"/>
        <end position="544"/>
    </location>
</feature>
<dbReference type="Gene3D" id="3.40.50.1220">
    <property type="entry name" value="TPP-binding domain"/>
    <property type="match status" value="1"/>
</dbReference>
<reference evidence="7 8" key="1">
    <citation type="submission" date="2015-10" db="EMBL/GenBank/DDBJ databases">
        <title>Draft genome sequence of Streptomyces yokosukanensis DSM 40224, type strain for the species Streptomyces yokosukanensis.</title>
        <authorList>
            <person name="Ruckert C."/>
            <person name="Winkler A."/>
            <person name="Kalinowski J."/>
            <person name="Kampfer P."/>
            <person name="Glaeser S."/>
        </authorList>
    </citation>
    <scope>NUCLEOTIDE SEQUENCE [LARGE SCALE GENOMIC DNA]</scope>
    <source>
        <strain evidence="7 8">DSM 40224</strain>
    </source>
</reference>
<dbReference type="SUPFAM" id="SSF52518">
    <property type="entry name" value="Thiamin diphosphate-binding fold (THDP-binding)"/>
    <property type="match status" value="2"/>
</dbReference>
<dbReference type="RefSeq" id="WP_067136308.1">
    <property type="nucleotide sequence ID" value="NZ_KQ948236.1"/>
</dbReference>
<proteinExistence type="inferred from homology"/>
<dbReference type="GO" id="GO:0000287">
    <property type="term" value="F:magnesium ion binding"/>
    <property type="evidence" value="ECO:0007669"/>
    <property type="project" value="InterPro"/>
</dbReference>
<evidence type="ECO:0000259" key="5">
    <source>
        <dbReference type="Pfam" id="PF02775"/>
    </source>
</evidence>
<dbReference type="Pfam" id="PF00205">
    <property type="entry name" value="TPP_enzyme_M"/>
    <property type="match status" value="1"/>
</dbReference>
<dbReference type="GO" id="GO:0050660">
    <property type="term" value="F:flavin adenine dinucleotide binding"/>
    <property type="evidence" value="ECO:0007669"/>
    <property type="project" value="TreeGrafter"/>
</dbReference>
<gene>
    <name evidence="7" type="ORF">AQI95_41425</name>
</gene>
<organism evidence="7 8">
    <name type="scientific">Streptomyces yokosukanensis</name>
    <dbReference type="NCBI Taxonomy" id="67386"/>
    <lineage>
        <taxon>Bacteria</taxon>
        <taxon>Bacillati</taxon>
        <taxon>Actinomycetota</taxon>
        <taxon>Actinomycetes</taxon>
        <taxon>Kitasatosporales</taxon>
        <taxon>Streptomycetaceae</taxon>
        <taxon>Streptomyces</taxon>
    </lineage>
</organism>
<dbReference type="EMBL" id="LMWN01000079">
    <property type="protein sequence ID" value="KUM98052.1"/>
    <property type="molecule type" value="Genomic_DNA"/>
</dbReference>
<comment type="similarity">
    <text evidence="1 3">Belongs to the TPP enzyme family.</text>
</comment>
<dbReference type="InterPro" id="IPR011766">
    <property type="entry name" value="TPP_enzyme_TPP-bd"/>
</dbReference>
<name>A0A101NRX1_9ACTN</name>
<dbReference type="PANTHER" id="PTHR18968">
    <property type="entry name" value="THIAMINE PYROPHOSPHATE ENZYMES"/>
    <property type="match status" value="1"/>
</dbReference>
<accession>A0A101NRX1</accession>
<dbReference type="PANTHER" id="PTHR18968:SF13">
    <property type="entry name" value="ACETOLACTATE SYNTHASE CATALYTIC SUBUNIT, MITOCHONDRIAL"/>
    <property type="match status" value="1"/>
</dbReference>
<evidence type="ECO:0000259" key="6">
    <source>
        <dbReference type="Pfam" id="PF02776"/>
    </source>
</evidence>
<dbReference type="InterPro" id="IPR012001">
    <property type="entry name" value="Thiamin_PyroP_enz_TPP-bd_dom"/>
</dbReference>
<evidence type="ECO:0008006" key="9">
    <source>
        <dbReference type="Google" id="ProtNLM"/>
    </source>
</evidence>
<comment type="caution">
    <text evidence="7">The sequence shown here is derived from an EMBL/GenBank/DDBJ whole genome shotgun (WGS) entry which is preliminary data.</text>
</comment>
<dbReference type="SUPFAM" id="SSF52467">
    <property type="entry name" value="DHS-like NAD/FAD-binding domain"/>
    <property type="match status" value="1"/>
</dbReference>
<evidence type="ECO:0000256" key="1">
    <source>
        <dbReference type="ARBA" id="ARBA00007812"/>
    </source>
</evidence>
<evidence type="ECO:0000256" key="3">
    <source>
        <dbReference type="RuleBase" id="RU362132"/>
    </source>
</evidence>
<dbReference type="Proteomes" id="UP000053127">
    <property type="component" value="Unassembled WGS sequence"/>
</dbReference>
<dbReference type="InterPro" id="IPR029061">
    <property type="entry name" value="THDP-binding"/>
</dbReference>
<evidence type="ECO:0000256" key="2">
    <source>
        <dbReference type="ARBA" id="ARBA00023052"/>
    </source>
</evidence>
<dbReference type="CDD" id="cd07035">
    <property type="entry name" value="TPP_PYR_POX_like"/>
    <property type="match status" value="1"/>
</dbReference>
<dbReference type="GO" id="GO:0009097">
    <property type="term" value="P:isoleucine biosynthetic process"/>
    <property type="evidence" value="ECO:0007669"/>
    <property type="project" value="TreeGrafter"/>
</dbReference>
<keyword evidence="2 3" id="KW-0786">Thiamine pyrophosphate</keyword>
<dbReference type="InterPro" id="IPR012000">
    <property type="entry name" value="Thiamin_PyroP_enz_cen_dom"/>
</dbReference>
<evidence type="ECO:0000259" key="4">
    <source>
        <dbReference type="Pfam" id="PF00205"/>
    </source>
</evidence>